<keyword evidence="2" id="KW-0479">Metal-binding</keyword>
<dbReference type="PANTHER" id="PTHR47947:SF55">
    <property type="entry name" value="CYTOCHROME P450 81E8-LIKE"/>
    <property type="match status" value="1"/>
</dbReference>
<keyword evidence="5" id="KW-0503">Monooxygenase</keyword>
<keyword evidence="3" id="KW-0560">Oxidoreductase</keyword>
<sequence length="476" mass="54344">MHMLNLAIQASIEANLLYTKRGNLPPRPVLALPVLGHFYLLKQPLHRTLQKLTEKHGPIFSLRFGTRLVTIVSSSSAAEECFTKNDVVLADRPRFQIGMGYNYTAVVGAPYGDHWRNLRRLSAQEIFSPSRLNMFLSIRQDGVKRLLRSLCLKSERVCEGKRYFGEDEGDEEAKRFREIMEEAMLLGFEKKFVRLGKNMDEFLQGLIEEHRRDHSRNAMISHLLSLQQSEPEYYADQIIKGLIMYDSSKNGRNLVIHNSLCCPLRFGFQVFIHKSPVEPPAEPGTGPSGYRSPLSCEKPLHRTLGKLAEQHGSIFSLRFGTRLVVVVSSSSVAEECFTKNDVVLANRPLLLSGKYIGYDYTNMDGFAVVNLRSRISELSFNVIMRMAAGKRYFGEDECNEEAIHFRELTKEVFLRGGASNPGDFLPIFRWIDYQGLEKNLARLGKKMDEFFQGLIEEHRRDNSRKTMISHLLSLQG</sequence>
<keyword evidence="4" id="KW-0408">Iron</keyword>
<evidence type="ECO:0000313" key="6">
    <source>
        <dbReference type="EMBL" id="CAK9167100.1"/>
    </source>
</evidence>
<name>A0ABC8TCG8_9AQUA</name>
<keyword evidence="1" id="KW-0349">Heme</keyword>
<dbReference type="Proteomes" id="UP001642360">
    <property type="component" value="Unassembled WGS sequence"/>
</dbReference>
<evidence type="ECO:0000256" key="4">
    <source>
        <dbReference type="ARBA" id="ARBA00023004"/>
    </source>
</evidence>
<dbReference type="GO" id="GO:0046872">
    <property type="term" value="F:metal ion binding"/>
    <property type="evidence" value="ECO:0007669"/>
    <property type="project" value="UniProtKB-KW"/>
</dbReference>
<reference evidence="6 7" key="1">
    <citation type="submission" date="2024-02" db="EMBL/GenBank/DDBJ databases">
        <authorList>
            <person name="Vignale AGUSTIN F."/>
            <person name="Sosa J E."/>
            <person name="Modenutti C."/>
        </authorList>
    </citation>
    <scope>NUCLEOTIDE SEQUENCE [LARGE SCALE GENOMIC DNA]</scope>
</reference>
<dbReference type="InterPro" id="IPR036396">
    <property type="entry name" value="Cyt_P450_sf"/>
</dbReference>
<dbReference type="GO" id="GO:0004497">
    <property type="term" value="F:monooxygenase activity"/>
    <property type="evidence" value="ECO:0007669"/>
    <property type="project" value="UniProtKB-KW"/>
</dbReference>
<evidence type="ECO:0000256" key="2">
    <source>
        <dbReference type="ARBA" id="ARBA00022723"/>
    </source>
</evidence>
<proteinExistence type="predicted"/>
<evidence type="ECO:0000256" key="3">
    <source>
        <dbReference type="ARBA" id="ARBA00023002"/>
    </source>
</evidence>
<protein>
    <recommendedName>
        <fullName evidence="8">Cytochrome P450 81E8</fullName>
    </recommendedName>
</protein>
<accession>A0ABC8TCG8</accession>
<dbReference type="Pfam" id="PF00067">
    <property type="entry name" value="p450"/>
    <property type="match status" value="1"/>
</dbReference>
<dbReference type="SUPFAM" id="SSF48264">
    <property type="entry name" value="Cytochrome P450"/>
    <property type="match status" value="2"/>
</dbReference>
<gene>
    <name evidence="6" type="ORF">ILEXP_LOCUS36360</name>
</gene>
<dbReference type="Gene3D" id="1.10.630.10">
    <property type="entry name" value="Cytochrome P450"/>
    <property type="match status" value="2"/>
</dbReference>
<dbReference type="PANTHER" id="PTHR47947">
    <property type="entry name" value="CYTOCHROME P450 82C3-RELATED"/>
    <property type="match status" value="1"/>
</dbReference>
<dbReference type="InterPro" id="IPR001128">
    <property type="entry name" value="Cyt_P450"/>
</dbReference>
<dbReference type="InterPro" id="IPR050651">
    <property type="entry name" value="Plant_Cytochrome_P450_Monoox"/>
</dbReference>
<evidence type="ECO:0000256" key="1">
    <source>
        <dbReference type="ARBA" id="ARBA00022617"/>
    </source>
</evidence>
<organism evidence="6 7">
    <name type="scientific">Ilex paraguariensis</name>
    <name type="common">yerba mate</name>
    <dbReference type="NCBI Taxonomy" id="185542"/>
    <lineage>
        <taxon>Eukaryota</taxon>
        <taxon>Viridiplantae</taxon>
        <taxon>Streptophyta</taxon>
        <taxon>Embryophyta</taxon>
        <taxon>Tracheophyta</taxon>
        <taxon>Spermatophyta</taxon>
        <taxon>Magnoliopsida</taxon>
        <taxon>eudicotyledons</taxon>
        <taxon>Gunneridae</taxon>
        <taxon>Pentapetalae</taxon>
        <taxon>asterids</taxon>
        <taxon>campanulids</taxon>
        <taxon>Aquifoliales</taxon>
        <taxon>Aquifoliaceae</taxon>
        <taxon>Ilex</taxon>
    </lineage>
</organism>
<evidence type="ECO:0008006" key="8">
    <source>
        <dbReference type="Google" id="ProtNLM"/>
    </source>
</evidence>
<evidence type="ECO:0000313" key="7">
    <source>
        <dbReference type="Proteomes" id="UP001642360"/>
    </source>
</evidence>
<dbReference type="AlphaFoldDB" id="A0ABC8TCG8"/>
<dbReference type="EMBL" id="CAUOFW020004758">
    <property type="protein sequence ID" value="CAK9167100.1"/>
    <property type="molecule type" value="Genomic_DNA"/>
</dbReference>
<evidence type="ECO:0000256" key="5">
    <source>
        <dbReference type="ARBA" id="ARBA00023033"/>
    </source>
</evidence>
<keyword evidence="7" id="KW-1185">Reference proteome</keyword>
<comment type="caution">
    <text evidence="6">The sequence shown here is derived from an EMBL/GenBank/DDBJ whole genome shotgun (WGS) entry which is preliminary data.</text>
</comment>